<dbReference type="PANTHER" id="PTHR30238">
    <property type="entry name" value="MEMBRANE BOUND PREDICTED REDOX MODULATOR"/>
    <property type="match status" value="1"/>
</dbReference>
<comment type="subcellular location">
    <subcellularLocation>
        <location evidence="1">Membrane</location>
        <topology evidence="1">Multi-pass membrane protein</topology>
    </subcellularLocation>
</comment>
<evidence type="ECO:0000256" key="1">
    <source>
        <dbReference type="ARBA" id="ARBA00004141"/>
    </source>
</evidence>
<keyword evidence="5 6" id="KW-0472">Membrane</keyword>
<evidence type="ECO:0000256" key="6">
    <source>
        <dbReference type="SAM" id="Phobius"/>
    </source>
</evidence>
<keyword evidence="4 6" id="KW-1133">Transmembrane helix</keyword>
<feature type="transmembrane region" description="Helical" evidence="6">
    <location>
        <begin position="134"/>
        <end position="155"/>
    </location>
</feature>
<dbReference type="PANTHER" id="PTHR30238:SF4">
    <property type="entry name" value="SLL1022 PROTEIN"/>
    <property type="match status" value="1"/>
</dbReference>
<accession>A0A0N0ZRG6</accession>
<dbReference type="Pfam" id="PF03741">
    <property type="entry name" value="TerC"/>
    <property type="match status" value="1"/>
</dbReference>
<evidence type="ECO:0000313" key="8">
    <source>
        <dbReference type="Proteomes" id="UP000053099"/>
    </source>
</evidence>
<evidence type="ECO:0008006" key="9">
    <source>
        <dbReference type="Google" id="ProtNLM"/>
    </source>
</evidence>
<feature type="transmembrane region" description="Helical" evidence="6">
    <location>
        <begin position="167"/>
        <end position="190"/>
    </location>
</feature>
<gene>
    <name evidence="7" type="ORF">AN926_10315</name>
</gene>
<dbReference type="EMBL" id="LJJR01000040">
    <property type="protein sequence ID" value="KPD26438.1"/>
    <property type="molecule type" value="Genomic_DNA"/>
</dbReference>
<keyword evidence="3 6" id="KW-0812">Transmembrane</keyword>
<dbReference type="NCBIfam" id="TIGR03716">
    <property type="entry name" value="R_switched_YkoY"/>
    <property type="match status" value="1"/>
</dbReference>
<dbReference type="InterPro" id="IPR022493">
    <property type="entry name" value="CHP03716_TM_YkoY"/>
</dbReference>
<sequence>MNPETFLVLLSVAALEALLSGDNALVLAVMVRPLPTHLRRKALFYGVLGAYLLRGLALLFAVYVIRLWWVQVLGGLYLLFLMLQHFRNHPEAKPLPEATAREFWRVVLLINLVDLAFAVDSILAVVAFSKDLLLVFLGVALGILFIRLAAGYVVAVMERYPSLEKVAYALVGWAGVKLLLEGSATLAELLHRPELAWHLPKPAFWGVTFLILLGGSLLALRKHA</sequence>
<evidence type="ECO:0000256" key="3">
    <source>
        <dbReference type="ARBA" id="ARBA00022692"/>
    </source>
</evidence>
<evidence type="ECO:0000256" key="2">
    <source>
        <dbReference type="ARBA" id="ARBA00007511"/>
    </source>
</evidence>
<dbReference type="InterPro" id="IPR005496">
    <property type="entry name" value="Integral_membrane_TerC"/>
</dbReference>
<proteinExistence type="inferred from homology"/>
<evidence type="ECO:0000313" key="7">
    <source>
        <dbReference type="EMBL" id="KPD26438.1"/>
    </source>
</evidence>
<reference evidence="7 8" key="1">
    <citation type="submission" date="2015-09" db="EMBL/GenBank/DDBJ databases">
        <title>Draft genome sequence of Thermus scotoductus strain K1 isolated from a geothermal spring in Nagorno-Karabakh, Armenia.</title>
        <authorList>
            <person name="Saghatelyan A."/>
            <person name="Poghosyan L."/>
            <person name="Panosyan H."/>
            <person name="Birkeland N.-K."/>
        </authorList>
    </citation>
    <scope>NUCLEOTIDE SEQUENCE [LARGE SCALE GENOMIC DNA]</scope>
    <source>
        <strain evidence="7 8">K1</strain>
    </source>
</reference>
<feature type="transmembrane region" description="Helical" evidence="6">
    <location>
        <begin position="106"/>
        <end position="128"/>
    </location>
</feature>
<feature type="transmembrane region" description="Helical" evidence="6">
    <location>
        <begin position="6"/>
        <end position="30"/>
    </location>
</feature>
<dbReference type="PATRIC" id="fig|37636.3.peg.1533"/>
<dbReference type="AlphaFoldDB" id="A0A0N0ZRG6"/>
<protein>
    <recommendedName>
        <fullName evidence="9">Tellurium resistance protein TerC</fullName>
    </recommendedName>
</protein>
<feature type="transmembrane region" description="Helical" evidence="6">
    <location>
        <begin position="202"/>
        <end position="220"/>
    </location>
</feature>
<dbReference type="Proteomes" id="UP000053099">
    <property type="component" value="Unassembled WGS sequence"/>
</dbReference>
<name>A0A0N0ZRG6_THESC</name>
<feature type="transmembrane region" description="Helical" evidence="6">
    <location>
        <begin position="42"/>
        <end position="62"/>
    </location>
</feature>
<dbReference type="GO" id="GO:0016020">
    <property type="term" value="C:membrane"/>
    <property type="evidence" value="ECO:0007669"/>
    <property type="project" value="UniProtKB-SubCell"/>
</dbReference>
<comment type="similarity">
    <text evidence="2">Belongs to the TerC family.</text>
</comment>
<comment type="caution">
    <text evidence="7">The sequence shown here is derived from an EMBL/GenBank/DDBJ whole genome shotgun (WGS) entry which is preliminary data.</text>
</comment>
<organism evidence="7 8">
    <name type="scientific">Thermus scotoductus</name>
    <dbReference type="NCBI Taxonomy" id="37636"/>
    <lineage>
        <taxon>Bacteria</taxon>
        <taxon>Thermotogati</taxon>
        <taxon>Deinococcota</taxon>
        <taxon>Deinococci</taxon>
        <taxon>Thermales</taxon>
        <taxon>Thermaceae</taxon>
        <taxon>Thermus</taxon>
    </lineage>
</organism>
<feature type="transmembrane region" description="Helical" evidence="6">
    <location>
        <begin position="68"/>
        <end position="86"/>
    </location>
</feature>
<evidence type="ECO:0000256" key="5">
    <source>
        <dbReference type="ARBA" id="ARBA00023136"/>
    </source>
</evidence>
<evidence type="ECO:0000256" key="4">
    <source>
        <dbReference type="ARBA" id="ARBA00022989"/>
    </source>
</evidence>